<name>A0A410JV46_9BACT</name>
<dbReference type="PANTHER" id="PTHR43687">
    <property type="entry name" value="ADENYLYLSULFATE REDUCTASE, BETA SUBUNIT"/>
    <property type="match status" value="1"/>
</dbReference>
<evidence type="ECO:0000256" key="2">
    <source>
        <dbReference type="ARBA" id="ARBA00022485"/>
    </source>
</evidence>
<keyword evidence="5" id="KW-0249">Electron transport</keyword>
<dbReference type="EMBL" id="CP035108">
    <property type="protein sequence ID" value="QAR32043.1"/>
    <property type="molecule type" value="Genomic_DNA"/>
</dbReference>
<evidence type="ECO:0000259" key="8">
    <source>
        <dbReference type="PROSITE" id="PS51379"/>
    </source>
</evidence>
<evidence type="ECO:0000313" key="9">
    <source>
        <dbReference type="EMBL" id="QAR32043.1"/>
    </source>
</evidence>
<dbReference type="InterPro" id="IPR017900">
    <property type="entry name" value="4Fe4S_Fe_S_CS"/>
</dbReference>
<dbReference type="CDD" id="cd16373">
    <property type="entry name" value="DMSOR_beta_like"/>
    <property type="match status" value="1"/>
</dbReference>
<feature type="domain" description="4Fe-4S ferredoxin-type" evidence="8">
    <location>
        <begin position="155"/>
        <end position="186"/>
    </location>
</feature>
<sequence length="250" mass="28380">MSLREKVKNYLSKNPFKGYFKRNRLRPPGAVTEERFMELCIRCARCIEVCPYESVKRADLFDRLQIGTPYIYADERACYLCMLCPSVCPTGALDPKLKEPEKVRMGLAYIEQDKCLNYLYVKDENAGGTQGFATICSTCYNTCPYTDEAIRMEQFLLPVITDKCTGCGICVEKCPTDPKSISIIPAGMGNEDLAGLYYQRSRKNFKKAEEAEGYSGDDAIKKKMSIDTAGEKPEFKFDYETTDKIDGWTE</sequence>
<feature type="domain" description="4Fe-4S ferredoxin-type" evidence="8">
    <location>
        <begin position="69"/>
        <end position="98"/>
    </location>
</feature>
<keyword evidence="2" id="KW-0004">4Fe-4S</keyword>
<keyword evidence="7" id="KW-0411">Iron-sulfur</keyword>
<dbReference type="InterPro" id="IPR050572">
    <property type="entry name" value="Fe-S_Ferredoxin"/>
</dbReference>
<dbReference type="OrthoDB" id="9808559at2"/>
<dbReference type="GO" id="GO:0046872">
    <property type="term" value="F:metal ion binding"/>
    <property type="evidence" value="ECO:0007669"/>
    <property type="project" value="UniProtKB-KW"/>
</dbReference>
<reference evidence="9 10" key="1">
    <citation type="submission" date="2019-01" db="EMBL/GenBank/DDBJ databases">
        <title>Geovibrio thiophilus DSM 11263, complete genome.</title>
        <authorList>
            <person name="Spring S."/>
            <person name="Bunk B."/>
            <person name="Sproer C."/>
        </authorList>
    </citation>
    <scope>NUCLEOTIDE SEQUENCE [LARGE SCALE GENOMIC DNA]</scope>
    <source>
        <strain evidence="9 10">DSM 11263</strain>
    </source>
</reference>
<keyword evidence="6" id="KW-0408">Iron</keyword>
<dbReference type="GO" id="GO:0051539">
    <property type="term" value="F:4 iron, 4 sulfur cluster binding"/>
    <property type="evidence" value="ECO:0007669"/>
    <property type="project" value="UniProtKB-KW"/>
</dbReference>
<evidence type="ECO:0000256" key="7">
    <source>
        <dbReference type="ARBA" id="ARBA00023014"/>
    </source>
</evidence>
<proteinExistence type="predicted"/>
<dbReference type="Gene3D" id="3.30.70.20">
    <property type="match status" value="2"/>
</dbReference>
<dbReference type="Pfam" id="PF00037">
    <property type="entry name" value="Fer4"/>
    <property type="match status" value="1"/>
</dbReference>
<dbReference type="RefSeq" id="WP_128465330.1">
    <property type="nucleotide sequence ID" value="NZ_CP035108.1"/>
</dbReference>
<dbReference type="PROSITE" id="PS51379">
    <property type="entry name" value="4FE4S_FER_2"/>
    <property type="match status" value="3"/>
</dbReference>
<dbReference type="SUPFAM" id="SSF54862">
    <property type="entry name" value="4Fe-4S ferredoxins"/>
    <property type="match status" value="1"/>
</dbReference>
<feature type="domain" description="4Fe-4S ferredoxin-type" evidence="8">
    <location>
        <begin position="31"/>
        <end position="60"/>
    </location>
</feature>
<dbReference type="Pfam" id="PF12838">
    <property type="entry name" value="Fer4_7"/>
    <property type="match status" value="1"/>
</dbReference>
<evidence type="ECO:0000256" key="5">
    <source>
        <dbReference type="ARBA" id="ARBA00022982"/>
    </source>
</evidence>
<evidence type="ECO:0000256" key="4">
    <source>
        <dbReference type="ARBA" id="ARBA00022737"/>
    </source>
</evidence>
<evidence type="ECO:0000256" key="3">
    <source>
        <dbReference type="ARBA" id="ARBA00022723"/>
    </source>
</evidence>
<organism evidence="9 10">
    <name type="scientific">Geovibrio thiophilus</name>
    <dbReference type="NCBI Taxonomy" id="139438"/>
    <lineage>
        <taxon>Bacteria</taxon>
        <taxon>Pseudomonadati</taxon>
        <taxon>Deferribacterota</taxon>
        <taxon>Deferribacteres</taxon>
        <taxon>Deferribacterales</taxon>
        <taxon>Geovibrionaceae</taxon>
        <taxon>Geovibrio</taxon>
    </lineage>
</organism>
<dbReference type="AlphaFoldDB" id="A0A410JV46"/>
<dbReference type="Proteomes" id="UP000287502">
    <property type="component" value="Chromosome"/>
</dbReference>
<keyword evidence="3" id="KW-0479">Metal-binding</keyword>
<evidence type="ECO:0000256" key="6">
    <source>
        <dbReference type="ARBA" id="ARBA00023004"/>
    </source>
</evidence>
<accession>A0A410JV46</accession>
<dbReference type="PROSITE" id="PS00198">
    <property type="entry name" value="4FE4S_FER_1"/>
    <property type="match status" value="1"/>
</dbReference>
<evidence type="ECO:0000313" key="10">
    <source>
        <dbReference type="Proteomes" id="UP000287502"/>
    </source>
</evidence>
<protein>
    <submittedName>
        <fullName evidence="9">4Fe-4S dicluster domain-containing protein</fullName>
    </submittedName>
</protein>
<keyword evidence="1" id="KW-0813">Transport</keyword>
<dbReference type="InterPro" id="IPR017896">
    <property type="entry name" value="4Fe4S_Fe-S-bd"/>
</dbReference>
<gene>
    <name evidence="9" type="ORF">EP073_01085</name>
</gene>
<dbReference type="PANTHER" id="PTHR43687:SF6">
    <property type="entry name" value="L-ASPARTATE SEMIALDEHYDE SULFURTRANSFERASE IRON-SULFUR SUBUNIT"/>
    <property type="match status" value="1"/>
</dbReference>
<keyword evidence="4" id="KW-0677">Repeat</keyword>
<evidence type="ECO:0000256" key="1">
    <source>
        <dbReference type="ARBA" id="ARBA00022448"/>
    </source>
</evidence>
<keyword evidence="10" id="KW-1185">Reference proteome</keyword>
<dbReference type="KEGG" id="gtl:EP073_01085"/>